<evidence type="ECO:0000313" key="1">
    <source>
        <dbReference type="EMBL" id="GMN75665.1"/>
    </source>
</evidence>
<dbReference type="EMBL" id="BTGU01021820">
    <property type="protein sequence ID" value="GMN75665.1"/>
    <property type="molecule type" value="Genomic_DNA"/>
</dbReference>
<keyword evidence="2" id="KW-1185">Reference proteome</keyword>
<reference evidence="1" key="1">
    <citation type="submission" date="2023-07" db="EMBL/GenBank/DDBJ databases">
        <title>draft genome sequence of fig (Ficus carica).</title>
        <authorList>
            <person name="Takahashi T."/>
            <person name="Nishimura K."/>
        </authorList>
    </citation>
    <scope>NUCLEOTIDE SEQUENCE</scope>
</reference>
<comment type="caution">
    <text evidence="1">The sequence shown here is derived from an EMBL/GenBank/DDBJ whole genome shotgun (WGS) entry which is preliminary data.</text>
</comment>
<proteinExistence type="predicted"/>
<sequence>MLTRSRILVHDFGSQFSTNQFDSNSEHGCGNLLNFCLQPVLEITAWIQRFSFFPDELSWMLPRFFEFLAVVIF</sequence>
<name>A0AA88JII6_FICCA</name>
<gene>
    <name evidence="1" type="ORF">TIFTF001_056722</name>
</gene>
<dbReference type="AlphaFoldDB" id="A0AA88JII6"/>
<protein>
    <submittedName>
        <fullName evidence="1">Uncharacterized protein</fullName>
    </submittedName>
</protein>
<dbReference type="Proteomes" id="UP001187192">
    <property type="component" value="Unassembled WGS sequence"/>
</dbReference>
<accession>A0AA88JII6</accession>
<evidence type="ECO:0000313" key="2">
    <source>
        <dbReference type="Proteomes" id="UP001187192"/>
    </source>
</evidence>
<organism evidence="1 2">
    <name type="scientific">Ficus carica</name>
    <name type="common">Common fig</name>
    <dbReference type="NCBI Taxonomy" id="3494"/>
    <lineage>
        <taxon>Eukaryota</taxon>
        <taxon>Viridiplantae</taxon>
        <taxon>Streptophyta</taxon>
        <taxon>Embryophyta</taxon>
        <taxon>Tracheophyta</taxon>
        <taxon>Spermatophyta</taxon>
        <taxon>Magnoliopsida</taxon>
        <taxon>eudicotyledons</taxon>
        <taxon>Gunneridae</taxon>
        <taxon>Pentapetalae</taxon>
        <taxon>rosids</taxon>
        <taxon>fabids</taxon>
        <taxon>Rosales</taxon>
        <taxon>Moraceae</taxon>
        <taxon>Ficeae</taxon>
        <taxon>Ficus</taxon>
    </lineage>
</organism>